<dbReference type="HOGENOM" id="CLU_1330487_0_0_11"/>
<evidence type="ECO:0008006" key="4">
    <source>
        <dbReference type="Google" id="ProtNLM"/>
    </source>
</evidence>
<dbReference type="eggNOG" id="ENOG5031TZ0">
    <property type="taxonomic scope" value="Bacteria"/>
</dbReference>
<name>W5WG96_9PSEU</name>
<dbReference type="KEGG" id="kal:KALB_6528"/>
<protein>
    <recommendedName>
        <fullName evidence="4">Secreted protein</fullName>
    </recommendedName>
</protein>
<dbReference type="RefSeq" id="WP_148309743.1">
    <property type="nucleotide sequence ID" value="NZ_CP007155.1"/>
</dbReference>
<reference evidence="2 3" key="1">
    <citation type="journal article" date="2014" name="BMC Genomics">
        <title>Complete genome sequence of producer of the glycopeptide antibiotic Aculeximycin Kutzneria albida DSM 43870T, a representative of minor genus of Pseudonocardiaceae.</title>
        <authorList>
            <person name="Rebets Y."/>
            <person name="Tokovenko B."/>
            <person name="Lushchyk I."/>
            <person name="Ruckert C."/>
            <person name="Zaburannyi N."/>
            <person name="Bechthold A."/>
            <person name="Kalinowski J."/>
            <person name="Luzhetskyy A."/>
        </authorList>
    </citation>
    <scope>NUCLEOTIDE SEQUENCE [LARGE SCALE GENOMIC DNA]</scope>
    <source>
        <strain evidence="2">DSM 43870</strain>
    </source>
</reference>
<proteinExistence type="predicted"/>
<dbReference type="EMBL" id="CP007155">
    <property type="protein sequence ID" value="AHH99887.1"/>
    <property type="molecule type" value="Genomic_DNA"/>
</dbReference>
<organism evidence="2 3">
    <name type="scientific">Kutzneria albida DSM 43870</name>
    <dbReference type="NCBI Taxonomy" id="1449976"/>
    <lineage>
        <taxon>Bacteria</taxon>
        <taxon>Bacillati</taxon>
        <taxon>Actinomycetota</taxon>
        <taxon>Actinomycetes</taxon>
        <taxon>Pseudonocardiales</taxon>
        <taxon>Pseudonocardiaceae</taxon>
        <taxon>Kutzneria</taxon>
    </lineage>
</organism>
<dbReference type="AlphaFoldDB" id="W5WG96"/>
<dbReference type="STRING" id="1449976.KALB_6528"/>
<evidence type="ECO:0000256" key="1">
    <source>
        <dbReference type="SAM" id="SignalP"/>
    </source>
</evidence>
<feature type="chain" id="PRO_5004875394" description="Secreted protein" evidence="1">
    <location>
        <begin position="24"/>
        <end position="206"/>
    </location>
</feature>
<dbReference type="Proteomes" id="UP000019225">
    <property type="component" value="Chromosome"/>
</dbReference>
<dbReference type="PATRIC" id="fig|1449976.3.peg.6551"/>
<feature type="signal peptide" evidence="1">
    <location>
        <begin position="1"/>
        <end position="23"/>
    </location>
</feature>
<dbReference type="InterPro" id="IPR028994">
    <property type="entry name" value="Integrin_alpha_N"/>
</dbReference>
<keyword evidence="1" id="KW-0732">Signal</keyword>
<evidence type="ECO:0000313" key="3">
    <source>
        <dbReference type="Proteomes" id="UP000019225"/>
    </source>
</evidence>
<accession>W5WG96</accession>
<sequence length="206" mass="21503">MRAIVPVLAAVSAALAFAVPANAGTAPILVHADLDGDGVADEVTLTPVADNAHEQLLTATVRGIQLTARVPFDSLFGLEPLRVVDLNGDGKQEVVVTESVGANTDGFSVWGLYGGLRPVTSGGADRFKLWEGGGFSAISGYGCEPAGGTRQLVTVSAELTDWQNEVYEGDRVTYSVRDGVATETSRRHVVGVRGEAGFRTDARTCA</sequence>
<gene>
    <name evidence="2" type="ORF">KALB_6528</name>
</gene>
<keyword evidence="3" id="KW-1185">Reference proteome</keyword>
<evidence type="ECO:0000313" key="2">
    <source>
        <dbReference type="EMBL" id="AHH99887.1"/>
    </source>
</evidence>
<dbReference type="OrthoDB" id="3678781at2"/>
<dbReference type="SUPFAM" id="SSF69318">
    <property type="entry name" value="Integrin alpha N-terminal domain"/>
    <property type="match status" value="1"/>
</dbReference>